<evidence type="ECO:0000313" key="1">
    <source>
        <dbReference type="EMBL" id="KAH7933722.1"/>
    </source>
</evidence>
<gene>
    <name evidence="1" type="ORF">HPB49_016203</name>
</gene>
<name>A0ACB8C4E6_DERSI</name>
<proteinExistence type="predicted"/>
<comment type="caution">
    <text evidence="1">The sequence shown here is derived from an EMBL/GenBank/DDBJ whole genome shotgun (WGS) entry which is preliminary data.</text>
</comment>
<organism evidence="1 2">
    <name type="scientific">Dermacentor silvarum</name>
    <name type="common">Tick</name>
    <dbReference type="NCBI Taxonomy" id="543639"/>
    <lineage>
        <taxon>Eukaryota</taxon>
        <taxon>Metazoa</taxon>
        <taxon>Ecdysozoa</taxon>
        <taxon>Arthropoda</taxon>
        <taxon>Chelicerata</taxon>
        <taxon>Arachnida</taxon>
        <taxon>Acari</taxon>
        <taxon>Parasitiformes</taxon>
        <taxon>Ixodida</taxon>
        <taxon>Ixodoidea</taxon>
        <taxon>Ixodidae</taxon>
        <taxon>Rhipicephalinae</taxon>
        <taxon>Dermacentor</taxon>
    </lineage>
</organism>
<reference evidence="1" key="1">
    <citation type="submission" date="2020-05" db="EMBL/GenBank/DDBJ databases">
        <title>Large-scale comparative analyses of tick genomes elucidate their genetic diversity and vector capacities.</title>
        <authorList>
            <person name="Jia N."/>
            <person name="Wang J."/>
            <person name="Shi W."/>
            <person name="Du L."/>
            <person name="Sun Y."/>
            <person name="Zhan W."/>
            <person name="Jiang J."/>
            <person name="Wang Q."/>
            <person name="Zhang B."/>
            <person name="Ji P."/>
            <person name="Sakyi L.B."/>
            <person name="Cui X."/>
            <person name="Yuan T."/>
            <person name="Jiang B."/>
            <person name="Yang W."/>
            <person name="Lam T.T.-Y."/>
            <person name="Chang Q."/>
            <person name="Ding S."/>
            <person name="Wang X."/>
            <person name="Zhu J."/>
            <person name="Ruan X."/>
            <person name="Zhao L."/>
            <person name="Wei J."/>
            <person name="Que T."/>
            <person name="Du C."/>
            <person name="Cheng J."/>
            <person name="Dai P."/>
            <person name="Han X."/>
            <person name="Huang E."/>
            <person name="Gao Y."/>
            <person name="Liu J."/>
            <person name="Shao H."/>
            <person name="Ye R."/>
            <person name="Li L."/>
            <person name="Wei W."/>
            <person name="Wang X."/>
            <person name="Wang C."/>
            <person name="Yang T."/>
            <person name="Huo Q."/>
            <person name="Li W."/>
            <person name="Guo W."/>
            <person name="Chen H."/>
            <person name="Zhou L."/>
            <person name="Ni X."/>
            <person name="Tian J."/>
            <person name="Zhou Y."/>
            <person name="Sheng Y."/>
            <person name="Liu T."/>
            <person name="Pan Y."/>
            <person name="Xia L."/>
            <person name="Li J."/>
            <person name="Zhao F."/>
            <person name="Cao W."/>
        </authorList>
    </citation>
    <scope>NUCLEOTIDE SEQUENCE</scope>
    <source>
        <strain evidence="1">Dsil-2018</strain>
    </source>
</reference>
<accession>A0ACB8C4E6</accession>
<dbReference type="EMBL" id="CM023478">
    <property type="protein sequence ID" value="KAH7933722.1"/>
    <property type="molecule type" value="Genomic_DNA"/>
</dbReference>
<sequence length="192" mass="21926">MSRALNHLWCGQLLRQLLRVHLKTDDLESTAVLFHVALIRGCLYFRPRVSFSVHWVLVVPLWVRSPFCFIQHNARLTVLQSAADPRCTLCALHFSSSRMQSQLVALTLVVIFLVGTVLSVPYNNYDDTLLDEYKQRLENYLMSADKRSCIRRGATCDGRPNDCCNQSACRCNLWGTNCRCQRAGLFQSLGKK</sequence>
<dbReference type="Proteomes" id="UP000821865">
    <property type="component" value="Chromosome 9"/>
</dbReference>
<protein>
    <submittedName>
        <fullName evidence="1">Uncharacterized protein</fullName>
    </submittedName>
</protein>
<evidence type="ECO:0000313" key="2">
    <source>
        <dbReference type="Proteomes" id="UP000821865"/>
    </source>
</evidence>
<keyword evidence="2" id="KW-1185">Reference proteome</keyword>